<evidence type="ECO:0008006" key="3">
    <source>
        <dbReference type="Google" id="ProtNLM"/>
    </source>
</evidence>
<dbReference type="Pfam" id="PF14022">
    <property type="entry name" value="DUF4238"/>
    <property type="match status" value="1"/>
</dbReference>
<dbReference type="InterPro" id="IPR025332">
    <property type="entry name" value="DUF4238"/>
</dbReference>
<sequence>MASSSTLAKSQYHHFIPRFILHNFAHPYKPPKRATKRGKHRWKDGCRPGDAMLHAINLAEASAEVIETPVSRTFGLTDMYRDFTNAVNQQYLEEQLSRLEARVGRIISTIRKTFEAGASEVWIGRPDRDVLRKFLFIMKYRSSSFHKRFYHDSAEGYNADDREALLKYMREKGFKKPIDVWFHNIKAMLELKMDPKLEWMQKLRDSAYPGDAEWFIINTEMMYLAFCTPSSHDDEFLLTENAYSVFEGPVSVEIDPDTYKTAETSYTEFHRFAVITPKLTMVLRSFLLPILEEDSDVEVRRWRETMMRMNAMQHNNPLTANSILEDLPVTKARNSYTQLVDGRIELLDGEDGSRRSHHKFCFRFFPVSTEHVNKINCVMLEQSCHISTIVFNSGVGARNALEYYLGMPCESSKPHCFKICFDVDNDPRLVCLKKLEQAATLLGSNTKAVYQVQKPRMTEEDRHERLGQMLADCLPKEPTGTMRLYMNLGGSAMMVPKDLDQSARMLKLRIKIDVWTQGLDENFRENVRVNLRELFCQLPARRVWYYLKRIRCMLLGDRAAGLQLALDDMADGPEDVLVNASHLFSTHDLCRLMHSATLNHIDLVRNPDFDLAAEITLDGNGYQRLRRIKSLAFESSGSICDCGITAIEEKAKHYRGMARLAPAGYKNPFWTEEENVEMAVRVLMKRNFSDLLRTSLSAPDLQALERVLFSIVYPSCGYKFQRDMSFTTTMPPG</sequence>
<dbReference type="HOGENOM" id="CLU_022619_1_0_1"/>
<protein>
    <recommendedName>
        <fullName evidence="3">DUF4238 domain-containing protein</fullName>
    </recommendedName>
</protein>
<gene>
    <name evidence="1" type="ORF">PV04_02199</name>
</gene>
<reference evidence="1 2" key="1">
    <citation type="submission" date="2015-01" db="EMBL/GenBank/DDBJ databases">
        <title>The Genome Sequence of Capronia semiimmersa CBS27337.</title>
        <authorList>
            <consortium name="The Broad Institute Genomics Platform"/>
            <person name="Cuomo C."/>
            <person name="de Hoog S."/>
            <person name="Gorbushina A."/>
            <person name="Stielow B."/>
            <person name="Teixiera M."/>
            <person name="Abouelleil A."/>
            <person name="Chapman S.B."/>
            <person name="Priest M."/>
            <person name="Young S.K."/>
            <person name="Wortman J."/>
            <person name="Nusbaum C."/>
            <person name="Birren B."/>
        </authorList>
    </citation>
    <scope>NUCLEOTIDE SEQUENCE [LARGE SCALE GENOMIC DNA]</scope>
    <source>
        <strain evidence="1 2">CBS 27337</strain>
    </source>
</reference>
<organism evidence="1 2">
    <name type="scientific">Phialophora macrospora</name>
    <dbReference type="NCBI Taxonomy" id="1851006"/>
    <lineage>
        <taxon>Eukaryota</taxon>
        <taxon>Fungi</taxon>
        <taxon>Dikarya</taxon>
        <taxon>Ascomycota</taxon>
        <taxon>Pezizomycotina</taxon>
        <taxon>Eurotiomycetes</taxon>
        <taxon>Chaetothyriomycetidae</taxon>
        <taxon>Chaetothyriales</taxon>
        <taxon>Herpotrichiellaceae</taxon>
        <taxon>Phialophora</taxon>
    </lineage>
</organism>
<dbReference type="EMBL" id="KN846957">
    <property type="protein sequence ID" value="KIW69880.1"/>
    <property type="molecule type" value="Genomic_DNA"/>
</dbReference>
<keyword evidence="2" id="KW-1185">Reference proteome</keyword>
<name>A0A0D2FTN2_9EURO</name>
<dbReference type="STRING" id="5601.A0A0D2FTN2"/>
<proteinExistence type="predicted"/>
<dbReference type="Proteomes" id="UP000054266">
    <property type="component" value="Unassembled WGS sequence"/>
</dbReference>
<accession>A0A0D2FTN2</accession>
<dbReference type="AlphaFoldDB" id="A0A0D2FTN2"/>
<evidence type="ECO:0000313" key="1">
    <source>
        <dbReference type="EMBL" id="KIW69880.1"/>
    </source>
</evidence>
<evidence type="ECO:0000313" key="2">
    <source>
        <dbReference type="Proteomes" id="UP000054266"/>
    </source>
</evidence>